<evidence type="ECO:0000313" key="3">
    <source>
        <dbReference type="Proteomes" id="UP000053144"/>
    </source>
</evidence>
<evidence type="ECO:0000313" key="2">
    <source>
        <dbReference type="EMBL" id="KOM49486.1"/>
    </source>
</evidence>
<dbReference type="AlphaFoldDB" id="A0A0L9V3F9"/>
<feature type="region of interest" description="Disordered" evidence="1">
    <location>
        <begin position="86"/>
        <end position="111"/>
    </location>
</feature>
<dbReference type="STRING" id="3914.A0A0L9V3F9"/>
<protein>
    <submittedName>
        <fullName evidence="2">Uncharacterized protein</fullName>
    </submittedName>
</protein>
<reference evidence="3" key="1">
    <citation type="journal article" date="2015" name="Proc. Natl. Acad. Sci. U.S.A.">
        <title>Genome sequencing of adzuki bean (Vigna angularis) provides insight into high starch and low fat accumulation and domestication.</title>
        <authorList>
            <person name="Yang K."/>
            <person name="Tian Z."/>
            <person name="Chen C."/>
            <person name="Luo L."/>
            <person name="Zhao B."/>
            <person name="Wang Z."/>
            <person name="Yu L."/>
            <person name="Li Y."/>
            <person name="Sun Y."/>
            <person name="Li W."/>
            <person name="Chen Y."/>
            <person name="Li Y."/>
            <person name="Zhang Y."/>
            <person name="Ai D."/>
            <person name="Zhao J."/>
            <person name="Shang C."/>
            <person name="Ma Y."/>
            <person name="Wu B."/>
            <person name="Wang M."/>
            <person name="Gao L."/>
            <person name="Sun D."/>
            <person name="Zhang P."/>
            <person name="Guo F."/>
            <person name="Wang W."/>
            <person name="Li Y."/>
            <person name="Wang J."/>
            <person name="Varshney R.K."/>
            <person name="Wang J."/>
            <person name="Ling H.Q."/>
            <person name="Wan P."/>
        </authorList>
    </citation>
    <scope>NUCLEOTIDE SEQUENCE</scope>
    <source>
        <strain evidence="3">cv. Jingnong 6</strain>
    </source>
</reference>
<dbReference type="Proteomes" id="UP000053144">
    <property type="component" value="Chromosome 8"/>
</dbReference>
<gene>
    <name evidence="2" type="ORF">LR48_Vigan08g031300</name>
</gene>
<dbReference type="EMBL" id="CM003378">
    <property type="protein sequence ID" value="KOM49486.1"/>
    <property type="molecule type" value="Genomic_DNA"/>
</dbReference>
<dbReference type="Gramene" id="KOM49486">
    <property type="protein sequence ID" value="KOM49486"/>
    <property type="gene ID" value="LR48_Vigan08g031300"/>
</dbReference>
<proteinExistence type="predicted"/>
<sequence>MCVFYTRGINLNIVFHYIQYGIRASSLILFWWSLLSVGGRPPWPPAAPKNSVGSPFFFLNLCHSQHQSRPSVPLLSPPLSAAVTANSGHRRRRCRRRPPSQIRRVTCGSGPSLRATANHAGFESHLSVTRRHAALLSDQSAAALSPATVTVPSGDHWIWFASSRDDQPHRCRRLILSHAPPRAASMFAANRRAPFAAVQAPFAAVQAPFAAVQAPFAAVQAPFAAVQAPFAAVQAPFAAVQAPFAAVQAPFAAVQAPFAAVQAPFAAVQAPFAAVQAPFAAVQAPFAAVQAPFAAVQAPFAAVQAPFAAVQAPFAAVQAPFAAVQAPFAAVQAPFAAVQAPFAAVQAPYASNNCRPPSPHQLVMAVPVVLSLPATTGPITTTVDPVTHPSLIENQSLQIVIVHHCFPSSTFEVEVSQGAVSSSMFASHS</sequence>
<feature type="compositionally biased region" description="Basic residues" evidence="1">
    <location>
        <begin position="88"/>
        <end position="98"/>
    </location>
</feature>
<organism evidence="2 3">
    <name type="scientific">Phaseolus angularis</name>
    <name type="common">Azuki bean</name>
    <name type="synonym">Vigna angularis</name>
    <dbReference type="NCBI Taxonomy" id="3914"/>
    <lineage>
        <taxon>Eukaryota</taxon>
        <taxon>Viridiplantae</taxon>
        <taxon>Streptophyta</taxon>
        <taxon>Embryophyta</taxon>
        <taxon>Tracheophyta</taxon>
        <taxon>Spermatophyta</taxon>
        <taxon>Magnoliopsida</taxon>
        <taxon>eudicotyledons</taxon>
        <taxon>Gunneridae</taxon>
        <taxon>Pentapetalae</taxon>
        <taxon>rosids</taxon>
        <taxon>fabids</taxon>
        <taxon>Fabales</taxon>
        <taxon>Fabaceae</taxon>
        <taxon>Papilionoideae</taxon>
        <taxon>50 kb inversion clade</taxon>
        <taxon>NPAAA clade</taxon>
        <taxon>indigoferoid/millettioid clade</taxon>
        <taxon>Phaseoleae</taxon>
        <taxon>Vigna</taxon>
    </lineage>
</organism>
<evidence type="ECO:0000256" key="1">
    <source>
        <dbReference type="SAM" id="MobiDB-lite"/>
    </source>
</evidence>
<name>A0A0L9V3F9_PHAAN</name>
<accession>A0A0L9V3F9</accession>